<organism evidence="3">
    <name type="scientific">Vitis vinifera</name>
    <name type="common">Grape</name>
    <dbReference type="NCBI Taxonomy" id="29760"/>
    <lineage>
        <taxon>Eukaryota</taxon>
        <taxon>Viridiplantae</taxon>
        <taxon>Streptophyta</taxon>
        <taxon>Embryophyta</taxon>
        <taxon>Tracheophyta</taxon>
        <taxon>Spermatophyta</taxon>
        <taxon>Magnoliopsida</taxon>
        <taxon>eudicotyledons</taxon>
        <taxon>Gunneridae</taxon>
        <taxon>Pentapetalae</taxon>
        <taxon>rosids</taxon>
        <taxon>Vitales</taxon>
        <taxon>Vitaceae</taxon>
        <taxon>Viteae</taxon>
        <taxon>Vitis</taxon>
    </lineage>
</organism>
<evidence type="ECO:0000256" key="1">
    <source>
        <dbReference type="SAM" id="Coils"/>
    </source>
</evidence>
<feature type="region of interest" description="Disordered" evidence="2">
    <location>
        <begin position="627"/>
        <end position="647"/>
    </location>
</feature>
<name>A5BK35_VITVI</name>
<proteinExistence type="predicted"/>
<feature type="coiled-coil region" evidence="1">
    <location>
        <begin position="506"/>
        <end position="611"/>
    </location>
</feature>
<protein>
    <submittedName>
        <fullName evidence="3">Uncharacterized protein</fullName>
    </submittedName>
</protein>
<feature type="region of interest" description="Disordered" evidence="2">
    <location>
        <begin position="335"/>
        <end position="372"/>
    </location>
</feature>
<dbReference type="AlphaFoldDB" id="A5BK35"/>
<feature type="compositionally biased region" description="Basic and acidic residues" evidence="2">
    <location>
        <begin position="637"/>
        <end position="647"/>
    </location>
</feature>
<accession>A5BK35</accession>
<keyword evidence="1" id="KW-0175">Coiled coil</keyword>
<evidence type="ECO:0000313" key="3">
    <source>
        <dbReference type="EMBL" id="CAN70256.1"/>
    </source>
</evidence>
<evidence type="ECO:0000256" key="2">
    <source>
        <dbReference type="SAM" id="MobiDB-lite"/>
    </source>
</evidence>
<sequence>MFANKEATSSSSSEDARAEKSIDKLSVKEFRERFCIPNGVLLEFLDGEAVSTKKAEDNAITFTKEQFNTGLRFPLPSLFKEFLHFTQILPAFIHPNIVRVLMGCSVLSLLFNLDLSLLEHGCPPAHLPSLQLVTELPDSTKGGAKGHVLVRGAWAGLLGHPDRPFSPNHSLVLPSPDKRGRAVEWVEKASFARLNNRCQGVPRVYRQYSPQEAAKEASLPGEAPAKKKNKRKLVLHNKGKEIKLPTPPKELVIPLSTYVKEVTIRESEHPVPPSISSGPGNLAGLNHSGPSMSVAGRLALLAEEATLINQPGSPHPDRDTAEASCAAALPPTTSPMKEMGAESQSLPPCGPNPLTLVPVKGPARRRSRPTRDLKSGLIGWLQDRFFETIEVSCSSVQDDHPEESEAEMAAENPLAPVVVPDGDSPGATQPVEIDGAPELEEEPLSNASSGGNPVDDAVCISASAFSYAELEEKLKRIPPDSDVVMPLAKMFEVVETAFVSQRKNNEEKMRLKLEQVEASLSTAREDNEALRVELVEAKSREETLDARLLEAEDEKALLRGEVRQLRTEVSIEKKQREDFQLRLSAQKEELKAEFAVEREELEADYQKQVNDMYFFGYRYCMKKHGIKRDVPSIPPGEEEKLRGKPAQ</sequence>
<dbReference type="EMBL" id="AM462244">
    <property type="protein sequence ID" value="CAN70256.1"/>
    <property type="molecule type" value="Genomic_DNA"/>
</dbReference>
<reference evidence="3" key="1">
    <citation type="journal article" date="2007" name="PLoS ONE">
        <title>The first genome sequence of an elite grapevine cultivar (Pinot noir Vitis vinifera L.): coping with a highly heterozygous genome.</title>
        <authorList>
            <person name="Velasco R."/>
            <person name="Zharkikh A."/>
            <person name="Troggio M."/>
            <person name="Cartwright D.A."/>
            <person name="Cestaro A."/>
            <person name="Pruss D."/>
            <person name="Pindo M."/>
            <person name="FitzGerald L.M."/>
            <person name="Vezzulli S."/>
            <person name="Reid J."/>
            <person name="Malacarne G."/>
            <person name="Iliev D."/>
            <person name="Coppola G."/>
            <person name="Wardell B."/>
            <person name="Micheletti D."/>
            <person name="Macalma T."/>
            <person name="Facci M."/>
            <person name="Mitchell J.T."/>
            <person name="Perazzolli M."/>
            <person name="Eldredge G."/>
            <person name="Gatto P."/>
            <person name="Oyzerski R."/>
            <person name="Moretto M."/>
            <person name="Gutin N."/>
            <person name="Stefanini M."/>
            <person name="Chen Y."/>
            <person name="Segala C."/>
            <person name="Davenport C."/>
            <person name="Dematte L."/>
            <person name="Mraz A."/>
            <person name="Battilana J."/>
            <person name="Stormo K."/>
            <person name="Costa F."/>
            <person name="Tao Q."/>
            <person name="Si-Ammour A."/>
            <person name="Harkins T."/>
            <person name="Lackey A."/>
            <person name="Perbost C."/>
            <person name="Taillon B."/>
            <person name="Stella A."/>
            <person name="Solovyev V."/>
            <person name="Fawcett J.A."/>
            <person name="Sterck L."/>
            <person name="Vandepoele K."/>
            <person name="Grando S.M."/>
            <person name="Toppo S."/>
            <person name="Moser C."/>
            <person name="Lanchbury J."/>
            <person name="Bogden R."/>
            <person name="Skolnick M."/>
            <person name="Sgaramella V."/>
            <person name="Bhatnagar S.K."/>
            <person name="Fontana P."/>
            <person name="Gutin A."/>
            <person name="Van de Peer Y."/>
            <person name="Salamini F."/>
            <person name="Viola R."/>
        </authorList>
    </citation>
    <scope>NUCLEOTIDE SEQUENCE</scope>
</reference>
<gene>
    <name evidence="3" type="ORF">VITISV_024384</name>
</gene>